<accession>A0A839HKP9</accession>
<dbReference type="GO" id="GO:0003700">
    <property type="term" value="F:DNA-binding transcription factor activity"/>
    <property type="evidence" value="ECO:0007669"/>
    <property type="project" value="InterPro"/>
</dbReference>
<dbReference type="Proteomes" id="UP000586093">
    <property type="component" value="Unassembled WGS sequence"/>
</dbReference>
<dbReference type="EMBL" id="JACIVI010000006">
    <property type="protein sequence ID" value="MBB1163115.1"/>
    <property type="molecule type" value="Genomic_DNA"/>
</dbReference>
<dbReference type="SUPFAM" id="SSF53850">
    <property type="entry name" value="Periplasmic binding protein-like II"/>
    <property type="match status" value="1"/>
</dbReference>
<evidence type="ECO:0000256" key="4">
    <source>
        <dbReference type="ARBA" id="ARBA00023163"/>
    </source>
</evidence>
<dbReference type="SUPFAM" id="SSF46785">
    <property type="entry name" value="Winged helix' DNA-binding domain"/>
    <property type="match status" value="1"/>
</dbReference>
<name>A0A839HKP9_9BURK</name>
<dbReference type="GO" id="GO:0032993">
    <property type="term" value="C:protein-DNA complex"/>
    <property type="evidence" value="ECO:0007669"/>
    <property type="project" value="TreeGrafter"/>
</dbReference>
<comment type="caution">
    <text evidence="6">The sequence shown here is derived from an EMBL/GenBank/DDBJ whole genome shotgun (WGS) entry which is preliminary data.</text>
</comment>
<feature type="domain" description="HTH lysR-type" evidence="5">
    <location>
        <begin position="13"/>
        <end position="70"/>
    </location>
</feature>
<dbReference type="Gene3D" id="1.10.10.10">
    <property type="entry name" value="Winged helix-like DNA-binding domain superfamily/Winged helix DNA-binding domain"/>
    <property type="match status" value="1"/>
</dbReference>
<dbReference type="InterPro" id="IPR005119">
    <property type="entry name" value="LysR_subst-bd"/>
</dbReference>
<comment type="similarity">
    <text evidence="1">Belongs to the LysR transcriptional regulatory family.</text>
</comment>
<gene>
    <name evidence="6" type="ORF">H4F90_14170</name>
</gene>
<evidence type="ECO:0000313" key="7">
    <source>
        <dbReference type="Proteomes" id="UP000586093"/>
    </source>
</evidence>
<protein>
    <submittedName>
        <fullName evidence="6">LysR family transcriptional regulator</fullName>
    </submittedName>
</protein>
<evidence type="ECO:0000256" key="1">
    <source>
        <dbReference type="ARBA" id="ARBA00009437"/>
    </source>
</evidence>
<dbReference type="PANTHER" id="PTHR30346">
    <property type="entry name" value="TRANSCRIPTIONAL DUAL REGULATOR HCAR-RELATED"/>
    <property type="match status" value="1"/>
</dbReference>
<reference evidence="6 7" key="1">
    <citation type="submission" date="2020-08" db="EMBL/GenBank/DDBJ databases">
        <title>Aquariorum lacteus gen. nov., sp. nov., a new member of the family Comamonadaceae, isolated from freshwater aquarium.</title>
        <authorList>
            <person name="Chun S.-J."/>
        </authorList>
    </citation>
    <scope>NUCLEOTIDE SEQUENCE [LARGE SCALE GENOMIC DNA]</scope>
    <source>
        <strain evidence="6 7">SJAQ100</strain>
    </source>
</reference>
<keyword evidence="7" id="KW-1185">Reference proteome</keyword>
<dbReference type="GO" id="GO:0003677">
    <property type="term" value="F:DNA binding"/>
    <property type="evidence" value="ECO:0007669"/>
    <property type="project" value="UniProtKB-KW"/>
</dbReference>
<dbReference type="Pfam" id="PF00126">
    <property type="entry name" value="HTH_1"/>
    <property type="match status" value="1"/>
</dbReference>
<evidence type="ECO:0000313" key="6">
    <source>
        <dbReference type="EMBL" id="MBB1163115.1"/>
    </source>
</evidence>
<evidence type="ECO:0000256" key="2">
    <source>
        <dbReference type="ARBA" id="ARBA00023015"/>
    </source>
</evidence>
<keyword evidence="2" id="KW-0805">Transcription regulation</keyword>
<keyword evidence="4" id="KW-0804">Transcription</keyword>
<proteinExistence type="inferred from homology"/>
<keyword evidence="3" id="KW-0238">DNA-binding</keyword>
<dbReference type="AlphaFoldDB" id="A0A839HKP9"/>
<sequence length="309" mass="33131">MARPDRPPLDENLSFRKLEVLLAFLDTGNLARAAERLGTSPVSVHRALHGLEDAMRCALFRHEGRQLLPTEAAQVLGEVADEVLRLMAEGVRATRAAGGYSADRLRLGALYSLTIHTVPALLMAMKLRLPALQSELVLGSNAELLRQLGQGGIDAALIGEPEAPGPELLFAPLFQDEIFFAAPLGSRHATQAQIDLRDCAEERFVSLGEGFATYDGFQAAFRQAGCTPQVVMTTGDIFSLVNLVAGGLGCTLLPGRVRGLFAQKVQLIPLAPAHRMHQTLGLALLRARERDPTLLALLAACRTACTTAG</sequence>
<dbReference type="Pfam" id="PF03466">
    <property type="entry name" value="LysR_substrate"/>
    <property type="match status" value="1"/>
</dbReference>
<dbReference type="PANTHER" id="PTHR30346:SF0">
    <property type="entry name" value="HCA OPERON TRANSCRIPTIONAL ACTIVATOR HCAR"/>
    <property type="match status" value="1"/>
</dbReference>
<evidence type="ECO:0000256" key="3">
    <source>
        <dbReference type="ARBA" id="ARBA00023125"/>
    </source>
</evidence>
<evidence type="ECO:0000259" key="5">
    <source>
        <dbReference type="PROSITE" id="PS50931"/>
    </source>
</evidence>
<dbReference type="Gene3D" id="3.40.190.290">
    <property type="match status" value="1"/>
</dbReference>
<dbReference type="RefSeq" id="WP_182665715.1">
    <property type="nucleotide sequence ID" value="NZ_JACIVI010000006.1"/>
</dbReference>
<dbReference type="InterPro" id="IPR036388">
    <property type="entry name" value="WH-like_DNA-bd_sf"/>
</dbReference>
<organism evidence="6 7">
    <name type="scientific">Aquariibacter albus</name>
    <dbReference type="NCBI Taxonomy" id="2759899"/>
    <lineage>
        <taxon>Bacteria</taxon>
        <taxon>Pseudomonadati</taxon>
        <taxon>Pseudomonadota</taxon>
        <taxon>Betaproteobacteria</taxon>
        <taxon>Burkholderiales</taxon>
        <taxon>Sphaerotilaceae</taxon>
        <taxon>Aquariibacter</taxon>
    </lineage>
</organism>
<dbReference type="InterPro" id="IPR036390">
    <property type="entry name" value="WH_DNA-bd_sf"/>
</dbReference>
<dbReference type="PROSITE" id="PS50931">
    <property type="entry name" value="HTH_LYSR"/>
    <property type="match status" value="1"/>
</dbReference>
<dbReference type="InterPro" id="IPR000847">
    <property type="entry name" value="LysR_HTH_N"/>
</dbReference>